<dbReference type="SUPFAM" id="SSF52096">
    <property type="entry name" value="ClpP/crotonase"/>
    <property type="match status" value="1"/>
</dbReference>
<reference evidence="3 4" key="1">
    <citation type="submission" date="2016-10" db="EMBL/GenBank/DDBJ databases">
        <authorList>
            <person name="de Groot N.N."/>
        </authorList>
    </citation>
    <scope>NUCLEOTIDE SEQUENCE [LARGE SCALE GENOMIC DNA]</scope>
    <source>
        <strain evidence="3 4">DSM 8423</strain>
    </source>
</reference>
<dbReference type="Gene3D" id="1.10.12.10">
    <property type="entry name" value="Lyase 2-enoyl-coa Hydratase, Chain A, domain 2"/>
    <property type="match status" value="1"/>
</dbReference>
<evidence type="ECO:0000256" key="2">
    <source>
        <dbReference type="ARBA" id="ARBA00023239"/>
    </source>
</evidence>
<evidence type="ECO:0000256" key="1">
    <source>
        <dbReference type="ARBA" id="ARBA00005254"/>
    </source>
</evidence>
<dbReference type="InterPro" id="IPR014748">
    <property type="entry name" value="Enoyl-CoA_hydra_C"/>
</dbReference>
<gene>
    <name evidence="3" type="ORF">SAMN04489760_11363</name>
</gene>
<dbReference type="Gene3D" id="3.90.226.10">
    <property type="entry name" value="2-enoyl-CoA Hydratase, Chain A, domain 1"/>
    <property type="match status" value="1"/>
</dbReference>
<dbReference type="GO" id="GO:0006635">
    <property type="term" value="P:fatty acid beta-oxidation"/>
    <property type="evidence" value="ECO:0007669"/>
    <property type="project" value="TreeGrafter"/>
</dbReference>
<dbReference type="CDD" id="cd06558">
    <property type="entry name" value="crotonase-like"/>
    <property type="match status" value="1"/>
</dbReference>
<evidence type="ECO:0000313" key="3">
    <source>
        <dbReference type="EMBL" id="SEM39950.1"/>
    </source>
</evidence>
<dbReference type="STRING" id="43775.SAMN04489760_11363"/>
<dbReference type="PANTHER" id="PTHR11941:SF54">
    <property type="entry name" value="ENOYL-COA HYDRATASE, MITOCHONDRIAL"/>
    <property type="match status" value="1"/>
</dbReference>
<sequence length="256" mass="28108">MGFEHITFEKKDKVATITLNEPPSNWLTILMMKEINQVLLDVKKDPTVQLLVFDAAGGKAFCDGVDVADHTPDRVDEMIEVFHGMFRIMSSMDVTTVALVNGRSLGGGCELMAFCDIVIASEKAKIGQPEIAVGVFPPVAAAWFPKIIGLKKTMELLLTGKIISAKEAEAIGLVNVVLPAENFKEGVDKFLADFLNKSRPVAMWTRRAVMAGLNVDFIEALKVSEMIYMQGCMATDDAKEGISAFMEKRKAVFKDK</sequence>
<evidence type="ECO:0000313" key="4">
    <source>
        <dbReference type="Proteomes" id="UP000198744"/>
    </source>
</evidence>
<dbReference type="RefSeq" id="WP_093883589.1">
    <property type="nucleotide sequence ID" value="NZ_FOBS01000013.1"/>
</dbReference>
<dbReference type="AlphaFoldDB" id="A0A1H7Y1H2"/>
<accession>A0A1H7Y1H2</accession>
<keyword evidence="4" id="KW-1185">Reference proteome</keyword>
<dbReference type="Proteomes" id="UP000198744">
    <property type="component" value="Unassembled WGS sequence"/>
</dbReference>
<dbReference type="EMBL" id="FOBS01000013">
    <property type="protein sequence ID" value="SEM39950.1"/>
    <property type="molecule type" value="Genomic_DNA"/>
</dbReference>
<organism evidence="3 4">
    <name type="scientific">Syntrophus gentianae</name>
    <dbReference type="NCBI Taxonomy" id="43775"/>
    <lineage>
        <taxon>Bacteria</taxon>
        <taxon>Pseudomonadati</taxon>
        <taxon>Thermodesulfobacteriota</taxon>
        <taxon>Syntrophia</taxon>
        <taxon>Syntrophales</taxon>
        <taxon>Syntrophaceae</taxon>
        <taxon>Syntrophus</taxon>
    </lineage>
</organism>
<dbReference type="InterPro" id="IPR029045">
    <property type="entry name" value="ClpP/crotonase-like_dom_sf"/>
</dbReference>
<keyword evidence="2" id="KW-0456">Lyase</keyword>
<dbReference type="GO" id="GO:0016829">
    <property type="term" value="F:lyase activity"/>
    <property type="evidence" value="ECO:0007669"/>
    <property type="project" value="UniProtKB-KW"/>
</dbReference>
<name>A0A1H7Y1H2_9BACT</name>
<proteinExistence type="inferred from homology"/>
<dbReference type="InterPro" id="IPR001753">
    <property type="entry name" value="Enoyl-CoA_hydra/iso"/>
</dbReference>
<dbReference type="OrthoDB" id="5365311at2"/>
<comment type="similarity">
    <text evidence="1">Belongs to the enoyl-CoA hydratase/isomerase family.</text>
</comment>
<dbReference type="PANTHER" id="PTHR11941">
    <property type="entry name" value="ENOYL-COA HYDRATASE-RELATED"/>
    <property type="match status" value="1"/>
</dbReference>
<dbReference type="Pfam" id="PF00378">
    <property type="entry name" value="ECH_1"/>
    <property type="match status" value="1"/>
</dbReference>
<protein>
    <submittedName>
        <fullName evidence="3">Cyclohexa-1,5-dienecarbonyl-CoA hydratase</fullName>
    </submittedName>
</protein>